<dbReference type="Gene3D" id="3.90.550.50">
    <property type="match status" value="1"/>
</dbReference>
<dbReference type="EMBL" id="KZ821761">
    <property type="protein sequence ID" value="PYH76279.1"/>
    <property type="molecule type" value="Genomic_DNA"/>
</dbReference>
<dbReference type="OrthoDB" id="2139606at2759"/>
<reference evidence="11 12" key="1">
    <citation type="submission" date="2016-12" db="EMBL/GenBank/DDBJ databases">
        <title>The genomes of Aspergillus section Nigri reveals drivers in fungal speciation.</title>
        <authorList>
            <consortium name="DOE Joint Genome Institute"/>
            <person name="Vesth T.C."/>
            <person name="Nybo J."/>
            <person name="Theobald S."/>
            <person name="Brandl J."/>
            <person name="Frisvad J.C."/>
            <person name="Nielsen K.F."/>
            <person name="Lyhne E.K."/>
            <person name="Kogle M.E."/>
            <person name="Kuo A."/>
            <person name="Riley R."/>
            <person name="Clum A."/>
            <person name="Nolan M."/>
            <person name="Lipzen A."/>
            <person name="Salamov A."/>
            <person name="Henrissat B."/>
            <person name="Wiebenga A."/>
            <person name="De Vries R.P."/>
            <person name="Grigoriev I.V."/>
            <person name="Mortensen U.H."/>
            <person name="Andersen M.R."/>
            <person name="Baker S.E."/>
        </authorList>
    </citation>
    <scope>NUCLEOTIDE SEQUENCE [LARGE SCALE GENOMIC DNA]</scope>
    <source>
        <strain evidence="11 12">CBS 121591</strain>
    </source>
</reference>
<dbReference type="GO" id="GO:0016758">
    <property type="term" value="F:hexosyltransferase activity"/>
    <property type="evidence" value="ECO:0007669"/>
    <property type="project" value="InterPro"/>
</dbReference>
<keyword evidence="3 10" id="KW-0328">Glycosyltransferase</keyword>
<evidence type="ECO:0000256" key="9">
    <source>
        <dbReference type="ARBA" id="ARBA00023136"/>
    </source>
</evidence>
<evidence type="ECO:0000256" key="6">
    <source>
        <dbReference type="ARBA" id="ARBA00022968"/>
    </source>
</evidence>
<keyword evidence="5" id="KW-0812">Transmembrane</keyword>
<dbReference type="RefSeq" id="XP_025486479.1">
    <property type="nucleotide sequence ID" value="XM_025630668.1"/>
</dbReference>
<organism evidence="11 12">
    <name type="scientific">Aspergillus uvarum CBS 121591</name>
    <dbReference type="NCBI Taxonomy" id="1448315"/>
    <lineage>
        <taxon>Eukaryota</taxon>
        <taxon>Fungi</taxon>
        <taxon>Dikarya</taxon>
        <taxon>Ascomycota</taxon>
        <taxon>Pezizomycotina</taxon>
        <taxon>Eurotiomycetes</taxon>
        <taxon>Eurotiomycetidae</taxon>
        <taxon>Eurotiales</taxon>
        <taxon>Aspergillaceae</taxon>
        <taxon>Aspergillus</taxon>
        <taxon>Aspergillus subgen. Circumdati</taxon>
    </lineage>
</organism>
<evidence type="ECO:0000256" key="4">
    <source>
        <dbReference type="ARBA" id="ARBA00022679"/>
    </source>
</evidence>
<evidence type="ECO:0000256" key="10">
    <source>
        <dbReference type="RuleBase" id="RU363063"/>
    </source>
</evidence>
<evidence type="ECO:0000256" key="2">
    <source>
        <dbReference type="ARBA" id="ARBA00008661"/>
    </source>
</evidence>
<evidence type="ECO:0000256" key="3">
    <source>
        <dbReference type="ARBA" id="ARBA00022676"/>
    </source>
</evidence>
<dbReference type="STRING" id="1448315.A0A319BXJ9"/>
<comment type="subcellular location">
    <subcellularLocation>
        <location evidence="1 10">Golgi apparatus membrane</location>
        <topology evidence="1 10">Single-pass type II membrane protein</topology>
    </subcellularLocation>
</comment>
<dbReference type="PANTHER" id="PTHR11214:SF351">
    <property type="entry name" value="BETA-1,3-GALACTOSYLTRANSFERASE PVG3"/>
    <property type="match status" value="1"/>
</dbReference>
<proteinExistence type="inferred from homology"/>
<evidence type="ECO:0000256" key="5">
    <source>
        <dbReference type="ARBA" id="ARBA00022692"/>
    </source>
</evidence>
<comment type="similarity">
    <text evidence="2 10">Belongs to the glycosyltransferase 31 family.</text>
</comment>
<evidence type="ECO:0000256" key="8">
    <source>
        <dbReference type="ARBA" id="ARBA00023034"/>
    </source>
</evidence>
<evidence type="ECO:0000313" key="11">
    <source>
        <dbReference type="EMBL" id="PYH76279.1"/>
    </source>
</evidence>
<dbReference type="VEuPathDB" id="FungiDB:BO82DRAFT_208384"/>
<dbReference type="PANTHER" id="PTHR11214">
    <property type="entry name" value="BETA-1,3-N-ACETYLGLUCOSAMINYLTRANSFERASE"/>
    <property type="match status" value="1"/>
</dbReference>
<dbReference type="GO" id="GO:0000139">
    <property type="term" value="C:Golgi membrane"/>
    <property type="evidence" value="ECO:0007669"/>
    <property type="project" value="UniProtKB-SubCell"/>
</dbReference>
<dbReference type="Proteomes" id="UP000248340">
    <property type="component" value="Unassembled WGS sequence"/>
</dbReference>
<dbReference type="Pfam" id="PF01762">
    <property type="entry name" value="Galactosyl_T"/>
    <property type="match status" value="1"/>
</dbReference>
<gene>
    <name evidence="11" type="ORF">BO82DRAFT_208384</name>
</gene>
<name>A0A319BXJ9_9EURO</name>
<protein>
    <recommendedName>
        <fullName evidence="10">Hexosyltransferase</fullName>
        <ecNumber evidence="10">2.4.1.-</ecNumber>
    </recommendedName>
</protein>
<dbReference type="AlphaFoldDB" id="A0A319BXJ9"/>
<keyword evidence="9" id="KW-0472">Membrane</keyword>
<evidence type="ECO:0000256" key="1">
    <source>
        <dbReference type="ARBA" id="ARBA00004323"/>
    </source>
</evidence>
<keyword evidence="6" id="KW-0735">Signal-anchor</keyword>
<dbReference type="EC" id="2.4.1.-" evidence="10"/>
<keyword evidence="7" id="KW-1133">Transmembrane helix</keyword>
<sequence length="291" mass="33922">MRSLAPLHRRFLLIFIFCLIGVVLYSSSNKSLLRLPHVSSERDHIWLIATISAARSQRRRNIIRATWQASYQHPAIMTRFVISHPGNHWMPLIQHENATHGDIIMLPHLNETAQVANTVKSIEFFKFLASCGNSWEFVSKIDDDSYLDTREFFEEFIKPLLENPQPKRTMIGRRLYHHNPDYEYAGGQFYTMSWDLISVFAQVYESDPILNEHEDVLNGALLHKAGASFNFVSLDNSKAFDYDNEQDDEYAWAHRIGEGAINPHKMKDDDTYLMVAEIFRHREHKSSVTYY</sequence>
<dbReference type="GeneID" id="37133409"/>
<evidence type="ECO:0000313" key="12">
    <source>
        <dbReference type="Proteomes" id="UP000248340"/>
    </source>
</evidence>
<evidence type="ECO:0000256" key="7">
    <source>
        <dbReference type="ARBA" id="ARBA00022989"/>
    </source>
</evidence>
<dbReference type="InterPro" id="IPR002659">
    <property type="entry name" value="Glyco_trans_31"/>
</dbReference>
<keyword evidence="8 10" id="KW-0333">Golgi apparatus</keyword>
<accession>A0A319BXJ9</accession>
<keyword evidence="12" id="KW-1185">Reference proteome</keyword>
<keyword evidence="4" id="KW-0808">Transferase</keyword>